<dbReference type="EMBL" id="JBBYHR010000004">
    <property type="protein sequence ID" value="MEL1244634.1"/>
    <property type="molecule type" value="Genomic_DNA"/>
</dbReference>
<feature type="chain" id="PRO_5046788219" evidence="2">
    <location>
        <begin position="22"/>
        <end position="245"/>
    </location>
</feature>
<evidence type="ECO:0000313" key="4">
    <source>
        <dbReference type="Proteomes" id="UP001464555"/>
    </source>
</evidence>
<dbReference type="PROSITE" id="PS51257">
    <property type="entry name" value="PROKAR_LIPOPROTEIN"/>
    <property type="match status" value="1"/>
</dbReference>
<accession>A0ABU9HWX2</accession>
<reference evidence="3 4" key="1">
    <citation type="submission" date="2024-04" db="EMBL/GenBank/DDBJ databases">
        <title>Flavobacterium sp. DGU11 16S ribosomal RNA gene Genome sequencing and assembly.</title>
        <authorList>
            <person name="Park S."/>
        </authorList>
    </citation>
    <scope>NUCLEOTIDE SEQUENCE [LARGE SCALE GENOMIC DNA]</scope>
    <source>
        <strain evidence="3 4">DGU11</strain>
    </source>
</reference>
<keyword evidence="4" id="KW-1185">Reference proteome</keyword>
<keyword evidence="2" id="KW-0732">Signal</keyword>
<organism evidence="3 4">
    <name type="scientific">Flavobacterium arundinis</name>
    <dbReference type="NCBI Taxonomy" id="3139143"/>
    <lineage>
        <taxon>Bacteria</taxon>
        <taxon>Pseudomonadati</taxon>
        <taxon>Bacteroidota</taxon>
        <taxon>Flavobacteriia</taxon>
        <taxon>Flavobacteriales</taxon>
        <taxon>Flavobacteriaceae</taxon>
        <taxon>Flavobacterium</taxon>
    </lineage>
</organism>
<feature type="region of interest" description="Disordered" evidence="1">
    <location>
        <begin position="24"/>
        <end position="50"/>
    </location>
</feature>
<evidence type="ECO:0000256" key="2">
    <source>
        <dbReference type="SAM" id="SignalP"/>
    </source>
</evidence>
<protein>
    <submittedName>
        <fullName evidence="3">Uncharacterized protein</fullName>
    </submittedName>
</protein>
<dbReference type="Gene3D" id="2.40.360.20">
    <property type="match status" value="1"/>
</dbReference>
<comment type="caution">
    <text evidence="3">The sequence shown here is derived from an EMBL/GenBank/DDBJ whole genome shotgun (WGS) entry which is preliminary data.</text>
</comment>
<name>A0ABU9HWX2_9FLAO</name>
<gene>
    <name evidence="3" type="ORF">AAEO56_10205</name>
</gene>
<proteinExistence type="predicted"/>
<evidence type="ECO:0000256" key="1">
    <source>
        <dbReference type="SAM" id="MobiDB-lite"/>
    </source>
</evidence>
<feature type="compositionally biased region" description="Gly residues" evidence="1">
    <location>
        <begin position="39"/>
        <end position="50"/>
    </location>
</feature>
<sequence length="245" mass="26775">MKSIKMLFAITLLSIIGVSCDTEPTDPVLTEQNPDDNNPGGGGGNNNGGDGTYWPLAVDNTWFYNITNGTDQDMTIGATQTIDGETYYKFDEFFGSNGPAFATGDAYARVDNGSYYVRVSATTNTGMSISGLNYIIFKDYLNVGETWTDTFTQSMTFDMPGMPEIPDMQYEGTILGKILEKDISIEVEGETFNHVIHARVTQSVMGAETVSDYWWAKDVGPVKIILTASDGGDDVIETLESYDVN</sequence>
<dbReference type="RefSeq" id="WP_341696948.1">
    <property type="nucleotide sequence ID" value="NZ_JBBYHR010000004.1"/>
</dbReference>
<feature type="signal peptide" evidence="2">
    <location>
        <begin position="1"/>
        <end position="21"/>
    </location>
</feature>
<evidence type="ECO:0000313" key="3">
    <source>
        <dbReference type="EMBL" id="MEL1244634.1"/>
    </source>
</evidence>
<dbReference type="Proteomes" id="UP001464555">
    <property type="component" value="Unassembled WGS sequence"/>
</dbReference>